<feature type="transmembrane region" description="Helical" evidence="8">
    <location>
        <begin position="314"/>
        <end position="334"/>
    </location>
</feature>
<dbReference type="Gene3D" id="1.10.3860.10">
    <property type="entry name" value="Sodium:dicarboxylate symporter"/>
    <property type="match status" value="1"/>
</dbReference>
<dbReference type="SUPFAM" id="SSF118215">
    <property type="entry name" value="Proton glutamate symport protein"/>
    <property type="match status" value="1"/>
</dbReference>
<evidence type="ECO:0000313" key="10">
    <source>
        <dbReference type="Proteomes" id="UP000580856"/>
    </source>
</evidence>
<keyword evidence="2" id="KW-0813">Transport</keyword>
<evidence type="ECO:0000256" key="4">
    <source>
        <dbReference type="ARBA" id="ARBA00022692"/>
    </source>
</evidence>
<dbReference type="GO" id="GO:0015293">
    <property type="term" value="F:symporter activity"/>
    <property type="evidence" value="ECO:0007669"/>
    <property type="project" value="UniProtKB-KW"/>
</dbReference>
<dbReference type="InterPro" id="IPR036458">
    <property type="entry name" value="Na:dicarbo_symporter_sf"/>
</dbReference>
<evidence type="ECO:0000256" key="2">
    <source>
        <dbReference type="ARBA" id="ARBA00022448"/>
    </source>
</evidence>
<evidence type="ECO:0000256" key="6">
    <source>
        <dbReference type="ARBA" id="ARBA00022989"/>
    </source>
</evidence>
<comment type="subcellular location">
    <subcellularLocation>
        <location evidence="1">Cell membrane</location>
        <topology evidence="1">Multi-pass membrane protein</topology>
    </subcellularLocation>
</comment>
<dbReference type="RefSeq" id="WP_342448614.1">
    <property type="nucleotide sequence ID" value="NZ_JAATJA010000002.1"/>
</dbReference>
<evidence type="ECO:0000256" key="1">
    <source>
        <dbReference type="ARBA" id="ARBA00004651"/>
    </source>
</evidence>
<dbReference type="PANTHER" id="PTHR42865">
    <property type="entry name" value="PROTON/GLUTAMATE-ASPARTATE SYMPORTER"/>
    <property type="match status" value="1"/>
</dbReference>
<accession>A0A846QPT5</accession>
<evidence type="ECO:0000313" key="9">
    <source>
        <dbReference type="EMBL" id="NJB68512.1"/>
    </source>
</evidence>
<dbReference type="InterPro" id="IPR001991">
    <property type="entry name" value="Na-dicarboxylate_symporter"/>
</dbReference>
<gene>
    <name evidence="9" type="ORF">GGQ74_002185</name>
</gene>
<keyword evidence="6 8" id="KW-1133">Transmembrane helix</keyword>
<dbReference type="GO" id="GO:0006835">
    <property type="term" value="P:dicarboxylic acid transport"/>
    <property type="evidence" value="ECO:0007669"/>
    <property type="project" value="TreeGrafter"/>
</dbReference>
<dbReference type="PRINTS" id="PR00173">
    <property type="entry name" value="EDTRNSPORT"/>
</dbReference>
<evidence type="ECO:0000256" key="5">
    <source>
        <dbReference type="ARBA" id="ARBA00022847"/>
    </source>
</evidence>
<organism evidence="9 10">
    <name type="scientific">Desulfobaculum xiamenense</name>
    <dbReference type="NCBI Taxonomy" id="995050"/>
    <lineage>
        <taxon>Bacteria</taxon>
        <taxon>Pseudomonadati</taxon>
        <taxon>Thermodesulfobacteriota</taxon>
        <taxon>Desulfovibrionia</taxon>
        <taxon>Desulfovibrionales</taxon>
        <taxon>Desulfovibrionaceae</taxon>
        <taxon>Desulfobaculum</taxon>
    </lineage>
</organism>
<evidence type="ECO:0000256" key="3">
    <source>
        <dbReference type="ARBA" id="ARBA00022475"/>
    </source>
</evidence>
<keyword evidence="7 8" id="KW-0472">Membrane</keyword>
<name>A0A846QPT5_9BACT</name>
<keyword evidence="5" id="KW-0769">Symport</keyword>
<dbReference type="PANTHER" id="PTHR42865:SF7">
    <property type="entry name" value="PROTON_GLUTAMATE-ASPARTATE SYMPORTER"/>
    <property type="match status" value="1"/>
</dbReference>
<evidence type="ECO:0000256" key="7">
    <source>
        <dbReference type="ARBA" id="ARBA00023136"/>
    </source>
</evidence>
<feature type="transmembrane region" description="Helical" evidence="8">
    <location>
        <begin position="201"/>
        <end position="231"/>
    </location>
</feature>
<dbReference type="AlphaFoldDB" id="A0A846QPT5"/>
<dbReference type="PROSITE" id="PS51257">
    <property type="entry name" value="PROKAR_LIPOPROTEIN"/>
    <property type="match status" value="1"/>
</dbReference>
<keyword evidence="3" id="KW-1003">Cell membrane</keyword>
<sequence length="413" mass="42802">MRLWMKILIGMVAGVAFGLACPDAAPYVEPLGTLFIRGIKLLIVPLVFASLVSGMTSMSDMRKLGRISVRTFAIYFVTTAFAVSIGLALATLAGPGQGMGLHAQAAQAVREAPSVVDTLLDIVPVNPLQSLVEGNILQIIAFAVLLGLSMNIAGEAAAPVRRFCHSLADIMYVMTSIVIAFAPIGVFALMANVVARYGMDALLPLAEIILLMFAGSALHILFVYGGGVALVARLNPMNFFRGILDAQMVGFSTSSSSGTLPANLRCTERNLGVPSSIASFVLPLGATINMDGTAIYQGICTVFIANAYGVDLTLGNFATIVLTATLASIGTAGVPGAGLIMLSLILSAIGLPMEGLALIAGIDRILDMARTTVNISGDAMTAVLVARSENELDLDVYGAANPPASEAVAHSAQ</sequence>
<feature type="transmembrane region" description="Helical" evidence="8">
    <location>
        <begin position="136"/>
        <end position="158"/>
    </location>
</feature>
<feature type="transmembrane region" description="Helical" evidence="8">
    <location>
        <begin position="340"/>
        <end position="362"/>
    </location>
</feature>
<feature type="transmembrane region" description="Helical" evidence="8">
    <location>
        <begin position="72"/>
        <end position="93"/>
    </location>
</feature>
<dbReference type="EMBL" id="JAATJA010000002">
    <property type="protein sequence ID" value="NJB68512.1"/>
    <property type="molecule type" value="Genomic_DNA"/>
</dbReference>
<keyword evidence="10" id="KW-1185">Reference proteome</keyword>
<dbReference type="Pfam" id="PF00375">
    <property type="entry name" value="SDF"/>
    <property type="match status" value="1"/>
</dbReference>
<dbReference type="FunFam" id="1.10.3860.10:FF:000001">
    <property type="entry name" value="C4-dicarboxylate transport protein"/>
    <property type="match status" value="1"/>
</dbReference>
<keyword evidence="4 8" id="KW-0812">Transmembrane</keyword>
<reference evidence="9 10" key="1">
    <citation type="submission" date="2020-03" db="EMBL/GenBank/DDBJ databases">
        <title>Genomic Encyclopedia of Type Strains, Phase IV (KMG-IV): sequencing the most valuable type-strain genomes for metagenomic binning, comparative biology and taxonomic classification.</title>
        <authorList>
            <person name="Goeker M."/>
        </authorList>
    </citation>
    <scope>NUCLEOTIDE SEQUENCE [LARGE SCALE GENOMIC DNA]</scope>
    <source>
        <strain evidence="9 10">DSM 24233</strain>
    </source>
</reference>
<protein>
    <submittedName>
        <fullName evidence="9">Na+/H+-dicarboxylate symporter</fullName>
    </submittedName>
</protein>
<dbReference type="GO" id="GO:0005886">
    <property type="term" value="C:plasma membrane"/>
    <property type="evidence" value="ECO:0007669"/>
    <property type="project" value="UniProtKB-SubCell"/>
</dbReference>
<comment type="caution">
    <text evidence="9">The sequence shown here is derived from an EMBL/GenBank/DDBJ whole genome shotgun (WGS) entry which is preliminary data.</text>
</comment>
<feature type="transmembrane region" description="Helical" evidence="8">
    <location>
        <begin position="170"/>
        <end position="195"/>
    </location>
</feature>
<evidence type="ECO:0000256" key="8">
    <source>
        <dbReference type="SAM" id="Phobius"/>
    </source>
</evidence>
<feature type="transmembrane region" description="Helical" evidence="8">
    <location>
        <begin position="34"/>
        <end position="52"/>
    </location>
</feature>
<dbReference type="Proteomes" id="UP000580856">
    <property type="component" value="Unassembled WGS sequence"/>
</dbReference>
<proteinExistence type="predicted"/>